<evidence type="ECO:0000256" key="3">
    <source>
        <dbReference type="ARBA" id="ARBA00010031"/>
    </source>
</evidence>
<keyword evidence="4" id="KW-0964">Secreted</keyword>
<dbReference type="PROSITE" id="PS52012">
    <property type="entry name" value="CFEM"/>
    <property type="match status" value="1"/>
</dbReference>
<comment type="subcellular location">
    <subcellularLocation>
        <location evidence="1">Membrane</location>
        <topology evidence="1">Lipid-anchor</topology>
        <topology evidence="1">GPI-anchor</topology>
    </subcellularLocation>
    <subcellularLocation>
        <location evidence="2">Secreted</location>
    </subcellularLocation>
</comment>
<keyword evidence="9" id="KW-0408">Iron</keyword>
<keyword evidence="5" id="KW-0336">GPI-anchor</keyword>
<feature type="domain" description="CFEM" evidence="11">
    <location>
        <begin position="1"/>
        <end position="110"/>
    </location>
</feature>
<dbReference type="GO" id="GO:0098552">
    <property type="term" value="C:side of membrane"/>
    <property type="evidence" value="ECO:0007669"/>
    <property type="project" value="UniProtKB-KW"/>
</dbReference>
<dbReference type="GO" id="GO:0046872">
    <property type="term" value="F:metal ion binding"/>
    <property type="evidence" value="ECO:0007669"/>
    <property type="project" value="UniProtKB-UniRule"/>
</dbReference>
<evidence type="ECO:0000256" key="8">
    <source>
        <dbReference type="ARBA" id="ARBA00023288"/>
    </source>
</evidence>
<dbReference type="GO" id="GO:0005576">
    <property type="term" value="C:extracellular region"/>
    <property type="evidence" value="ECO:0007669"/>
    <property type="project" value="UniProtKB-SubCell"/>
</dbReference>
<accession>A0A9P7QKR9</accession>
<evidence type="ECO:0000256" key="4">
    <source>
        <dbReference type="ARBA" id="ARBA00022525"/>
    </source>
</evidence>
<feature type="binding site" description="axial binding residue" evidence="9">
    <location>
        <position position="47"/>
    </location>
    <ligand>
        <name>heme</name>
        <dbReference type="ChEBI" id="CHEBI:30413"/>
    </ligand>
    <ligandPart>
        <name>Fe</name>
        <dbReference type="ChEBI" id="CHEBI:18248"/>
    </ligandPart>
</feature>
<evidence type="ECO:0000256" key="6">
    <source>
        <dbReference type="ARBA" id="ARBA00022729"/>
    </source>
</evidence>
<evidence type="ECO:0000259" key="11">
    <source>
        <dbReference type="PROSITE" id="PS52012"/>
    </source>
</evidence>
<keyword evidence="5" id="KW-0472">Membrane</keyword>
<evidence type="ECO:0000256" key="2">
    <source>
        <dbReference type="ARBA" id="ARBA00004613"/>
    </source>
</evidence>
<evidence type="ECO:0000313" key="12">
    <source>
        <dbReference type="EMBL" id="KAG6301046.1"/>
    </source>
</evidence>
<keyword evidence="9" id="KW-0479">Metal-binding</keyword>
<comment type="caution">
    <text evidence="12">The sequence shown here is derived from an EMBL/GenBank/DDBJ whole genome shotgun (WGS) entry which is preliminary data.</text>
</comment>
<dbReference type="Proteomes" id="UP000707071">
    <property type="component" value="Unassembled WGS sequence"/>
</dbReference>
<sequence length="110" mass="11913">MKASIAFLLAACTSTIMGEDIISMITECARDCLLESVKIATNCKSKDYGCACDNAEKIQNDGQNCVIQACGKWKTLHEVVPSLKEFCEEARRPIDKPVDGPGYPTGGPRV</sequence>
<feature type="chain" id="PRO_5040127489" description="CFEM domain-containing protein" evidence="10">
    <location>
        <begin position="19"/>
        <end position="110"/>
    </location>
</feature>
<dbReference type="Pfam" id="PF05730">
    <property type="entry name" value="CFEM"/>
    <property type="match status" value="1"/>
</dbReference>
<dbReference type="InterPro" id="IPR008427">
    <property type="entry name" value="Extracellular_membr_CFEM_dom"/>
</dbReference>
<feature type="disulfide bond" evidence="9">
    <location>
        <begin position="43"/>
        <end position="50"/>
    </location>
</feature>
<evidence type="ECO:0000256" key="9">
    <source>
        <dbReference type="PROSITE-ProRule" id="PRU01356"/>
    </source>
</evidence>
<evidence type="ECO:0000256" key="10">
    <source>
        <dbReference type="SAM" id="SignalP"/>
    </source>
</evidence>
<dbReference type="AlphaFoldDB" id="A0A9P7QKR9"/>
<evidence type="ECO:0000256" key="5">
    <source>
        <dbReference type="ARBA" id="ARBA00022622"/>
    </source>
</evidence>
<evidence type="ECO:0000256" key="1">
    <source>
        <dbReference type="ARBA" id="ARBA00004589"/>
    </source>
</evidence>
<comment type="similarity">
    <text evidence="3">Belongs to the RBT5 family.</text>
</comment>
<reference evidence="12 13" key="1">
    <citation type="journal article" date="2020" name="bioRxiv">
        <title>Whole genome comparisons of ergot fungi reveals the divergence and evolution of species within the genus Claviceps are the result of varying mechanisms driving genome evolution and host range expansion.</title>
        <authorList>
            <person name="Wyka S.A."/>
            <person name="Mondo S.J."/>
            <person name="Liu M."/>
            <person name="Dettman J."/>
            <person name="Nalam V."/>
            <person name="Broders K.D."/>
        </authorList>
    </citation>
    <scope>NUCLEOTIDE SEQUENCE [LARGE SCALE GENOMIC DNA]</scope>
    <source>
        <strain evidence="12 13">Clav52</strain>
    </source>
</reference>
<keyword evidence="5" id="KW-0325">Glycoprotein</keyword>
<keyword evidence="6 10" id="KW-0732">Signal</keyword>
<keyword evidence="13" id="KW-1185">Reference proteome</keyword>
<name>A0A9P7QKR9_9HYPO</name>
<keyword evidence="8" id="KW-0449">Lipoprotein</keyword>
<comment type="caution">
    <text evidence="9">Lacks conserved residue(s) required for the propagation of feature annotation.</text>
</comment>
<keyword evidence="7 9" id="KW-1015">Disulfide bond</keyword>
<evidence type="ECO:0000256" key="7">
    <source>
        <dbReference type="ARBA" id="ARBA00023157"/>
    </source>
</evidence>
<proteinExistence type="inferred from homology"/>
<evidence type="ECO:0000313" key="13">
    <source>
        <dbReference type="Proteomes" id="UP000707071"/>
    </source>
</evidence>
<keyword evidence="9" id="KW-0349">Heme</keyword>
<gene>
    <name evidence="12" type="ORF">E4U09_005952</name>
</gene>
<protein>
    <recommendedName>
        <fullName evidence="11">CFEM domain-containing protein</fullName>
    </recommendedName>
</protein>
<feature type="signal peptide" evidence="10">
    <location>
        <begin position="1"/>
        <end position="18"/>
    </location>
</feature>
<organism evidence="12 13">
    <name type="scientific">Claviceps aff. purpurea</name>
    <dbReference type="NCBI Taxonomy" id="1967640"/>
    <lineage>
        <taxon>Eukaryota</taxon>
        <taxon>Fungi</taxon>
        <taxon>Dikarya</taxon>
        <taxon>Ascomycota</taxon>
        <taxon>Pezizomycotina</taxon>
        <taxon>Sordariomycetes</taxon>
        <taxon>Hypocreomycetidae</taxon>
        <taxon>Hypocreales</taxon>
        <taxon>Clavicipitaceae</taxon>
        <taxon>Claviceps</taxon>
    </lineage>
</organism>
<dbReference type="EMBL" id="SRRH01000052">
    <property type="protein sequence ID" value="KAG6301046.1"/>
    <property type="molecule type" value="Genomic_DNA"/>
</dbReference>